<proteinExistence type="predicted"/>
<accession>A0A0K2TQB5</accession>
<organism evidence="1">
    <name type="scientific">Lepeophtheirus salmonis</name>
    <name type="common">Salmon louse</name>
    <name type="synonym">Caligus salmonis</name>
    <dbReference type="NCBI Taxonomy" id="72036"/>
    <lineage>
        <taxon>Eukaryota</taxon>
        <taxon>Metazoa</taxon>
        <taxon>Ecdysozoa</taxon>
        <taxon>Arthropoda</taxon>
        <taxon>Crustacea</taxon>
        <taxon>Multicrustacea</taxon>
        <taxon>Hexanauplia</taxon>
        <taxon>Copepoda</taxon>
        <taxon>Siphonostomatoida</taxon>
        <taxon>Caligidae</taxon>
        <taxon>Lepeophtheirus</taxon>
    </lineage>
</organism>
<evidence type="ECO:0000313" key="1">
    <source>
        <dbReference type="EMBL" id="CDW28015.1"/>
    </source>
</evidence>
<sequence length="215" mass="24479">MITKLNSTRIPQAPKYQVEIDHKKQKALNFAVKNTRKTIDLDFKEAMIPTRVKWKGTTESYFCEIHFDVAINKIVSELESRFATHDTYIAMDLIAIVNDSEVETCVMERVAKHYRLDVEQFQSDHAIFQQFKADIDTEDMLLSQIAAELISSEVFHLMPDLYKVIVKLASMPISSCEAKESFPCLRRLKNHHGAGEALLPQPLEHGQSDVGEGTP</sequence>
<protein>
    <submittedName>
        <fullName evidence="1">Zinc finger MYMtype protein 1like [Acyrthosiphon pisum]</fullName>
    </submittedName>
</protein>
<dbReference type="AlphaFoldDB" id="A0A0K2TQB5"/>
<name>A0A0K2TQB5_LEPSM</name>
<reference evidence="1" key="1">
    <citation type="submission" date="2014-05" db="EMBL/GenBank/DDBJ databases">
        <authorList>
            <person name="Chronopoulou M."/>
        </authorList>
    </citation>
    <scope>NUCLEOTIDE SEQUENCE</scope>
    <source>
        <tissue evidence="1">Whole organism</tissue>
    </source>
</reference>
<dbReference type="EMBL" id="HACA01010654">
    <property type="protein sequence ID" value="CDW28015.1"/>
    <property type="molecule type" value="Transcribed_RNA"/>
</dbReference>